<comment type="caution">
    <text evidence="2">The sequence shown here is derived from an EMBL/GenBank/DDBJ whole genome shotgun (WGS) entry which is preliminary data.</text>
</comment>
<reference evidence="2 3" key="1">
    <citation type="submission" date="2015-08" db="EMBL/GenBank/DDBJ databases">
        <title>Draft Genome Sequence of Bacillus vietnamensis UCD-SED5.</title>
        <authorList>
            <person name="Lee R.D."/>
            <person name="Jospin G."/>
            <person name="Lang J.M."/>
            <person name="Coil D.A."/>
            <person name="Eisen J.A."/>
        </authorList>
    </citation>
    <scope>NUCLEOTIDE SEQUENCE [LARGE SCALE GENOMIC DNA]</scope>
    <source>
        <strain evidence="2 3">UCD-SED5</strain>
    </source>
</reference>
<dbReference type="PANTHER" id="PTHR43630">
    <property type="entry name" value="POLY-BETA-1,6-N-ACETYL-D-GLUCOSAMINE SYNTHASE"/>
    <property type="match status" value="1"/>
</dbReference>
<dbReference type="Proteomes" id="UP000050398">
    <property type="component" value="Unassembled WGS sequence"/>
</dbReference>
<dbReference type="OrthoDB" id="9815923at2"/>
<dbReference type="PANTHER" id="PTHR43630:SF2">
    <property type="entry name" value="GLYCOSYLTRANSFERASE"/>
    <property type="match status" value="1"/>
</dbReference>
<accession>A0A0P6VXY2</accession>
<dbReference type="InterPro" id="IPR001173">
    <property type="entry name" value="Glyco_trans_2-like"/>
</dbReference>
<organism evidence="2 3">
    <name type="scientific">Rossellomorea vietnamensis</name>
    <dbReference type="NCBI Taxonomy" id="218284"/>
    <lineage>
        <taxon>Bacteria</taxon>
        <taxon>Bacillati</taxon>
        <taxon>Bacillota</taxon>
        <taxon>Bacilli</taxon>
        <taxon>Bacillales</taxon>
        <taxon>Bacillaceae</taxon>
        <taxon>Rossellomorea</taxon>
    </lineage>
</organism>
<dbReference type="Gene3D" id="3.90.550.10">
    <property type="entry name" value="Spore Coat Polysaccharide Biosynthesis Protein SpsA, Chain A"/>
    <property type="match status" value="1"/>
</dbReference>
<dbReference type="AlphaFoldDB" id="A0A0P6VXY2"/>
<dbReference type="Pfam" id="PF00535">
    <property type="entry name" value="Glycos_transf_2"/>
    <property type="match status" value="1"/>
</dbReference>
<dbReference type="SMART" id="SM00028">
    <property type="entry name" value="TPR"/>
    <property type="match status" value="4"/>
</dbReference>
<dbReference type="InterPro" id="IPR019734">
    <property type="entry name" value="TPR_rpt"/>
</dbReference>
<dbReference type="CDD" id="cd02511">
    <property type="entry name" value="Beta4Glucosyltransferase"/>
    <property type="match status" value="1"/>
</dbReference>
<name>A0A0P6VXY2_9BACI</name>
<dbReference type="EMBL" id="LIXZ01000030">
    <property type="protein sequence ID" value="KPL57695.1"/>
    <property type="molecule type" value="Genomic_DNA"/>
</dbReference>
<protein>
    <recommendedName>
        <fullName evidence="1">Glycosyltransferase 2-like domain-containing protein</fullName>
    </recommendedName>
</protein>
<dbReference type="PATRIC" id="fig|218284.4.peg.2713"/>
<dbReference type="RefSeq" id="WP_060674944.1">
    <property type="nucleotide sequence ID" value="NZ_LIXZ01000030.1"/>
</dbReference>
<evidence type="ECO:0000259" key="1">
    <source>
        <dbReference type="Pfam" id="PF00535"/>
    </source>
</evidence>
<proteinExistence type="predicted"/>
<feature type="domain" description="Glycosyltransferase 2-like" evidence="1">
    <location>
        <begin position="6"/>
        <end position="127"/>
    </location>
</feature>
<sequence>MKNSISLCMIVKNEEDFLDNCLSSVKEIVSEMIVVDTGSEDRTIEIAERHEAKVIQAEWKNNFAEARNIGIEHATGEWILFLDADEELHKDSIEELKKWTDYPDAEGYFLRVYNHFGQNGQEASVNPTIRMFRNRIGYRFSGAIHEQIADSMQLQNPQARFVMTTVRIDHYGYQSAVRDKKNKSSRNITLLEQELKNTPDHAFHLYNIGVEYLQIGAVQKALESFQKSRQLVSPQINYAHLLYKCEARCFGALNLIDEAIRCCNEGLELFPDYTDLHHYKGSYYIVKGDCPSAIEHLQKAAEIGETPKYHTEAGMGTFSTHYLLGLAFESTQEDDKAVDHYYKSYQASQASQRPLFRMFQLLRVTGRQGDLLPFIQKKFRMNTKKQRETLLTILMRTHCYSIASELIKSWLKRSSTLTGQEVRQLLSTEEDCLLLKRPCKEGEGDYAKISEEKRQTLMNEQNPFDAMLPSSFHPVLNEESVDSILQAERGARLLFSQGFFKAFQEHTNLWKKEHSSTSKNFRVNSIIQLVNTLCFNAEIHIDSALENITSSELLNSAKLTLPFDEGFIE</sequence>
<dbReference type="Gene3D" id="1.25.40.10">
    <property type="entry name" value="Tetratricopeptide repeat domain"/>
    <property type="match status" value="1"/>
</dbReference>
<dbReference type="InterPro" id="IPR029044">
    <property type="entry name" value="Nucleotide-diphossugar_trans"/>
</dbReference>
<dbReference type="InterPro" id="IPR011990">
    <property type="entry name" value="TPR-like_helical_dom_sf"/>
</dbReference>
<dbReference type="SUPFAM" id="SSF48452">
    <property type="entry name" value="TPR-like"/>
    <property type="match status" value="1"/>
</dbReference>
<dbReference type="SUPFAM" id="SSF53448">
    <property type="entry name" value="Nucleotide-diphospho-sugar transferases"/>
    <property type="match status" value="1"/>
</dbReference>
<evidence type="ECO:0000313" key="2">
    <source>
        <dbReference type="EMBL" id="KPL57695.1"/>
    </source>
</evidence>
<evidence type="ECO:0000313" key="3">
    <source>
        <dbReference type="Proteomes" id="UP000050398"/>
    </source>
</evidence>
<gene>
    <name evidence="2" type="ORF">AM506_20840</name>
</gene>